<accession>A0A6S6M0V0</accession>
<evidence type="ECO:0000313" key="2">
    <source>
        <dbReference type="Proteomes" id="UP000515472"/>
    </source>
</evidence>
<evidence type="ECO:0000313" key="1">
    <source>
        <dbReference type="EMBL" id="BCG47947.1"/>
    </source>
</evidence>
<protein>
    <submittedName>
        <fullName evidence="1">Uncharacterized protein</fullName>
    </submittedName>
</protein>
<dbReference type="Proteomes" id="UP000515472">
    <property type="component" value="Chromosome"/>
</dbReference>
<dbReference type="EMBL" id="AP023213">
    <property type="protein sequence ID" value="BCG47947.1"/>
    <property type="molecule type" value="Genomic_DNA"/>
</dbReference>
<keyword evidence="2" id="KW-1185">Reference proteome</keyword>
<proteinExistence type="predicted"/>
<dbReference type="AlphaFoldDB" id="A0A6S6M0V0"/>
<reference evidence="1 2" key="1">
    <citation type="submission" date="2020-06" db="EMBL/GenBank/DDBJ databases">
        <title>Interaction of electrochemicaly active bacteria, Geobacter bremensis R4 on different carbon anode.</title>
        <authorList>
            <person name="Meng L."/>
            <person name="Yoshida N."/>
        </authorList>
    </citation>
    <scope>NUCLEOTIDE SEQUENCE [LARGE SCALE GENOMIC DNA]</scope>
    <source>
        <strain evidence="1 2">R4</strain>
    </source>
</reference>
<sequence length="80" mass="9367">MHSFKDIQTHDWRNERLSPRYDLDLIQPRPVLHGAFLTEDFSGFREMALGGGKTCLRDKRLHELLHQSEGESGVQIYAWK</sequence>
<gene>
    <name evidence="1" type="ORF">GEOBRER4_26970</name>
</gene>
<dbReference type="KEGG" id="gbn:GEOBRER4_26970"/>
<name>A0A6S6M0V0_9BACT</name>
<organism evidence="1 2">
    <name type="scientific">Citrifermentans bremense</name>
    <dbReference type="NCBI Taxonomy" id="60035"/>
    <lineage>
        <taxon>Bacteria</taxon>
        <taxon>Pseudomonadati</taxon>
        <taxon>Thermodesulfobacteriota</taxon>
        <taxon>Desulfuromonadia</taxon>
        <taxon>Geobacterales</taxon>
        <taxon>Geobacteraceae</taxon>
        <taxon>Citrifermentans</taxon>
    </lineage>
</organism>